<evidence type="ECO:0000256" key="2">
    <source>
        <dbReference type="ARBA" id="ARBA00022842"/>
    </source>
</evidence>
<dbReference type="AlphaFoldDB" id="A0A1Y5TRW5"/>
<dbReference type="RefSeq" id="WP_085880239.1">
    <property type="nucleotide sequence ID" value="NZ_FWFZ01000023.1"/>
</dbReference>
<dbReference type="GO" id="GO:0043743">
    <property type="term" value="F:LPPG:FO 2-phospho-L-lactate transferase activity"/>
    <property type="evidence" value="ECO:0007669"/>
    <property type="project" value="UniProtKB-EC"/>
</dbReference>
<dbReference type="InterPro" id="IPR002882">
    <property type="entry name" value="CofD"/>
</dbReference>
<evidence type="ECO:0000313" key="4">
    <source>
        <dbReference type="Proteomes" id="UP000193900"/>
    </source>
</evidence>
<keyword evidence="1 3" id="KW-0808">Transferase</keyword>
<gene>
    <name evidence="3" type="primary">cofD</name>
    <name evidence="3" type="ORF">ROA7023_03458</name>
</gene>
<protein>
    <submittedName>
        <fullName evidence="3">2-phospho-L-lactate transferase</fullName>
        <ecNumber evidence="3">2.7.8.28</ecNumber>
    </submittedName>
</protein>
<dbReference type="OrthoDB" id="7466225at2"/>
<dbReference type="InterPro" id="IPR038136">
    <property type="entry name" value="CofD-like_dom_sf"/>
</dbReference>
<dbReference type="PANTHER" id="PTHR43007">
    <property type="entry name" value="2-PHOSPHO-L-LACTATE TRANSFERASE"/>
    <property type="match status" value="1"/>
</dbReference>
<evidence type="ECO:0000313" key="3">
    <source>
        <dbReference type="EMBL" id="SLN70578.1"/>
    </source>
</evidence>
<dbReference type="EMBL" id="FWFZ01000023">
    <property type="protein sequence ID" value="SLN70578.1"/>
    <property type="molecule type" value="Genomic_DNA"/>
</dbReference>
<dbReference type="SUPFAM" id="SSF142338">
    <property type="entry name" value="CofD-like"/>
    <property type="match status" value="1"/>
</dbReference>
<reference evidence="3 4" key="1">
    <citation type="submission" date="2017-03" db="EMBL/GenBank/DDBJ databases">
        <authorList>
            <person name="Afonso C.L."/>
            <person name="Miller P.J."/>
            <person name="Scott M.A."/>
            <person name="Spackman E."/>
            <person name="Goraichik I."/>
            <person name="Dimitrov K.M."/>
            <person name="Suarez D.L."/>
            <person name="Swayne D.E."/>
        </authorList>
    </citation>
    <scope>NUCLEOTIDE SEQUENCE [LARGE SCALE GENOMIC DNA]</scope>
    <source>
        <strain evidence="3 4">CECT 7023</strain>
    </source>
</reference>
<dbReference type="PANTHER" id="PTHR43007:SF1">
    <property type="entry name" value="2-PHOSPHO-L-LACTATE TRANSFERASE"/>
    <property type="match status" value="1"/>
</dbReference>
<sequence>MTFVNGASDMAGKVIAISGGVGGARLSAGLAECVAERDLSIIVNTGDDSHHFGLMVCPDLDSQMYMLAGLNDEDRGWGQRDESWRTMEMMRTLGEDVWFNLGDRDMGVNLARTVRLAGGARLTEITAGFAHSLGVDVRLLPMTDDPVSTRIRSDDRIYAFHEWFVQARCAPPAHEILFDGAEAARPTPEVLAALADPKLEAIIVAPSNPYLSIAPILAVPGMAEALRGAGVPIVGITPIVGGAAIKGPTADMLRTFGRPVTAAGVAAIHGDLFDGYLCDKRDPHEPDAWAALGITARQTDTMMVDLPARTRLARAALDLAAELKGAG</sequence>
<evidence type="ECO:0000256" key="1">
    <source>
        <dbReference type="ARBA" id="ARBA00022679"/>
    </source>
</evidence>
<name>A0A1Y5TRW5_9RHOB</name>
<organism evidence="3 4">
    <name type="scientific">Roseisalinus antarcticus</name>
    <dbReference type="NCBI Taxonomy" id="254357"/>
    <lineage>
        <taxon>Bacteria</taxon>
        <taxon>Pseudomonadati</taxon>
        <taxon>Pseudomonadota</taxon>
        <taxon>Alphaproteobacteria</taxon>
        <taxon>Rhodobacterales</taxon>
        <taxon>Roseobacteraceae</taxon>
        <taxon>Roseisalinus</taxon>
    </lineage>
</organism>
<keyword evidence="2" id="KW-0460">Magnesium</keyword>
<dbReference type="EC" id="2.7.8.28" evidence="3"/>
<dbReference type="GO" id="GO:0000287">
    <property type="term" value="F:magnesium ion binding"/>
    <property type="evidence" value="ECO:0007669"/>
    <property type="project" value="InterPro"/>
</dbReference>
<dbReference type="Proteomes" id="UP000193900">
    <property type="component" value="Unassembled WGS sequence"/>
</dbReference>
<dbReference type="Gene3D" id="1.10.8.240">
    <property type="entry name" value="CofD-like domain"/>
    <property type="match status" value="1"/>
</dbReference>
<dbReference type="Pfam" id="PF01933">
    <property type="entry name" value="CofD"/>
    <property type="match status" value="1"/>
</dbReference>
<dbReference type="InterPro" id="IPR010115">
    <property type="entry name" value="FbiA/CofD"/>
</dbReference>
<dbReference type="Gene3D" id="3.40.50.10680">
    <property type="entry name" value="CofD-like domains"/>
    <property type="match status" value="1"/>
</dbReference>
<dbReference type="CDD" id="cd07186">
    <property type="entry name" value="CofD_like"/>
    <property type="match status" value="1"/>
</dbReference>
<dbReference type="HAMAP" id="MF_01257">
    <property type="entry name" value="CofD"/>
    <property type="match status" value="1"/>
</dbReference>
<proteinExistence type="inferred from homology"/>
<accession>A0A1Y5TRW5</accession>
<keyword evidence="4" id="KW-1185">Reference proteome</keyword>
<dbReference type="NCBIfam" id="TIGR01819">
    <property type="entry name" value="F420_cofD"/>
    <property type="match status" value="1"/>
</dbReference>